<dbReference type="PROSITE" id="PS50994">
    <property type="entry name" value="INTEGRASE"/>
    <property type="match status" value="1"/>
</dbReference>
<keyword evidence="1" id="KW-0862">Zinc</keyword>
<sequence length="1737" mass="198772">MASTPEQILNVLEDIAILLGKTQVNLKKCPKQRLTRGYIETRIKSVEEYWSTYKRAHEELVKCVPKPKRQDIPYFVNEEYFIQEDLYICILADLNDLLFSLNKLSSSAPIQVDNNNSGSSNEVHVKLPRIQLPTFSGIYDEWPAYQDLFTSLVHSYTSLSNVQRLHYLKGSLTGEAMSLLKHVQVIDANYEESWNMLKERFGNKRIIINSILKRLFTQRKISVQTASNLKSILDTTTECLNALKNLGLSTSSWDPLIIFLVVQKLDPETHRDWEEDAYKDNAENLPTWDALNKFLQLKFRTLELGTPPTRERPTNRGKEYAVHLSTSTNDTATSTKLRVCPMCNENHTLCHCEEFIKLSPTERCDYIKKHNLCFNCLAPGHAARRCRLKMSCRTCHKRHHTLTHHFTPMTSSRQLDSYNNQDKQNDVEDQRASAQSAESNVTLSSHVASKVSTALLATALIPVKGYESKQVTVLRALIDHGSQATFMSERAAQMLRLRRTPVNGTITGVGSTKTNVKYAAEIELLSRHDPNFNIRIKTYIMSTQLTTQLPTQTISTSTWPHLQGLVLADPSYNQPGRVDLLLGVDVCAQIMKSEVIKGPPGTPCAQNTTLGWILFGSVEDKPADKLIVMHHKLDLNDMLKRMWEQDAYDKVVPTAHDRRCEEIYENTTTRNNDGRYIVTLPKKTKMLLSTQGNTRTIALQGLYQLEQRFKKNPKLKNDYATVMKDYETNYMEEVPGHEMTNPSVYLPHHAVVKEEKETTKIRTVFNASQRGNNNISLNDELLVGPQLQGDMRSLIMRWRMKRICFVADIQKMYLQIMVTREDQDLQRVLWRYDDQDPVKDYRLTRVTFGTASAPYLAVRTLHQVAHDEGQNHPEAAEIIKRDYFMDDMMSGKDNLTDAVRIAKDIDAILQKGGFKLKKWCSNDAGFLKEFEESERSSHVKLDITLDGITRALGLHWNIGKDLFQYSLNLSATANIITKRTILGDLQRLFDPLGWLAPSVLPVKLLIQRLWLQGVAWDEEVDETIAAEWNNIRDSFHMYLPDIEVNRWLNTTEATINNVTIHGFCDASSRAYAAVAYLRVRTERGEVKTTIIAAKTKVAPTKPQSLPRLELSGAVLLAGLLNEIKESMNVPACQIFAWTDSTIVLSWLFGDPARWSTYVRNRVIEILDTIGNHNWYHVKSPENTADSASRGQSLQELKNDERWWKGPEWLRVGEIQYSRPNTIWTDLERKKSIHVNLKLDKEKSISTKFEDCDKLQELLKMIIYSKRFLKGKKMEYKDLPVTTTELNDALKTCIKITQKDSFEEEIQHLKSREQIRRASKLKSLKPYLDDDNILRVGGRLRHSDLNEDCKNPIILDHDTHLTSLLVADAHSKTLHGGVQVMLCFLRTRFWILRARILVKAKIRKCLICAKLNATARSQLMGDLPRVRITPAKPFLNTCMDFAGPFHILISRGRGARTNKAYIALFVCMSTKAIHLELVGDLTSDAFIGAFRRFVARRGRCAHIWSDQGRNFVGANRILAAEWAEARLQLEGPIAETLAMDGTEWHFIPAYSPHMGGLWEAGIKSMKNHLKRIMTSHVTYEEMSTLLCQIEACLNSRPLTVLRDTDTDNIQPLTPGHFLVGETPITVPTPDFQNIPTSHLSRWQYQQRLLTDFWRRWQQEYLLRMQQCPKWQRKVKEFDIGQIVLVKSDSLPPGKWMMGRIVKKHPGADGVTRVYSVKSGASVVQRSVNKLCYLPIDIE</sequence>
<name>A0AAV1K7U2_9NEOP</name>
<dbReference type="InterPro" id="IPR036397">
    <property type="entry name" value="RNaseH_sf"/>
</dbReference>
<dbReference type="InterPro" id="IPR012337">
    <property type="entry name" value="RNaseH-like_sf"/>
</dbReference>
<dbReference type="GO" id="GO:0042575">
    <property type="term" value="C:DNA polymerase complex"/>
    <property type="evidence" value="ECO:0007669"/>
    <property type="project" value="UniProtKB-ARBA"/>
</dbReference>
<dbReference type="InterPro" id="IPR021109">
    <property type="entry name" value="Peptidase_aspartic_dom_sf"/>
</dbReference>
<evidence type="ECO:0000256" key="1">
    <source>
        <dbReference type="PROSITE-ProRule" id="PRU00047"/>
    </source>
</evidence>
<feature type="domain" description="Integrase catalytic" evidence="4">
    <location>
        <begin position="1428"/>
        <end position="1621"/>
    </location>
</feature>
<dbReference type="InterPro" id="IPR001878">
    <property type="entry name" value="Znf_CCHC"/>
</dbReference>
<dbReference type="InterPro" id="IPR043502">
    <property type="entry name" value="DNA/RNA_pol_sf"/>
</dbReference>
<reference evidence="5 6" key="1">
    <citation type="submission" date="2023-11" db="EMBL/GenBank/DDBJ databases">
        <authorList>
            <person name="Hedman E."/>
            <person name="Englund M."/>
            <person name="Stromberg M."/>
            <person name="Nyberg Akerstrom W."/>
            <person name="Nylinder S."/>
            <person name="Jareborg N."/>
            <person name="Kallberg Y."/>
            <person name="Kronander E."/>
        </authorList>
    </citation>
    <scope>NUCLEOTIDE SEQUENCE [LARGE SCALE GENOMIC DNA]</scope>
</reference>
<feature type="region of interest" description="Disordered" evidence="2">
    <location>
        <begin position="406"/>
        <end position="439"/>
    </location>
</feature>
<keyword evidence="6" id="KW-1185">Reference proteome</keyword>
<dbReference type="Pfam" id="PF17921">
    <property type="entry name" value="Integrase_H2C2"/>
    <property type="match status" value="1"/>
</dbReference>
<dbReference type="InterPro" id="IPR008042">
    <property type="entry name" value="Retrotrans_Pao"/>
</dbReference>
<organism evidence="5 6">
    <name type="scientific">Parnassius mnemosyne</name>
    <name type="common">clouded apollo</name>
    <dbReference type="NCBI Taxonomy" id="213953"/>
    <lineage>
        <taxon>Eukaryota</taxon>
        <taxon>Metazoa</taxon>
        <taxon>Ecdysozoa</taxon>
        <taxon>Arthropoda</taxon>
        <taxon>Hexapoda</taxon>
        <taxon>Insecta</taxon>
        <taxon>Pterygota</taxon>
        <taxon>Neoptera</taxon>
        <taxon>Endopterygota</taxon>
        <taxon>Lepidoptera</taxon>
        <taxon>Glossata</taxon>
        <taxon>Ditrysia</taxon>
        <taxon>Papilionoidea</taxon>
        <taxon>Papilionidae</taxon>
        <taxon>Parnassiinae</taxon>
        <taxon>Parnassini</taxon>
        <taxon>Parnassius</taxon>
        <taxon>Driopa</taxon>
    </lineage>
</organism>
<dbReference type="Pfam" id="PF18701">
    <property type="entry name" value="DUF5641"/>
    <property type="match status" value="1"/>
</dbReference>
<dbReference type="PANTHER" id="PTHR47331">
    <property type="entry name" value="PHD-TYPE DOMAIN-CONTAINING PROTEIN"/>
    <property type="match status" value="1"/>
</dbReference>
<dbReference type="CDD" id="cd01644">
    <property type="entry name" value="RT_pepA17"/>
    <property type="match status" value="1"/>
</dbReference>
<dbReference type="GO" id="GO:0008270">
    <property type="term" value="F:zinc ion binding"/>
    <property type="evidence" value="ECO:0007669"/>
    <property type="project" value="UniProtKB-KW"/>
</dbReference>
<dbReference type="PANTHER" id="PTHR47331:SF1">
    <property type="entry name" value="GAG-LIKE PROTEIN"/>
    <property type="match status" value="1"/>
</dbReference>
<feature type="domain" description="CCHC-type" evidence="3">
    <location>
        <begin position="373"/>
        <end position="387"/>
    </location>
</feature>
<gene>
    <name evidence="5" type="ORF">PARMNEM_LOCUS1062</name>
</gene>
<evidence type="ECO:0000256" key="2">
    <source>
        <dbReference type="SAM" id="MobiDB-lite"/>
    </source>
</evidence>
<dbReference type="Proteomes" id="UP001314205">
    <property type="component" value="Unassembled WGS sequence"/>
</dbReference>
<proteinExistence type="predicted"/>
<comment type="caution">
    <text evidence="5">The sequence shown here is derived from an EMBL/GenBank/DDBJ whole genome shotgun (WGS) entry which is preliminary data.</text>
</comment>
<dbReference type="InterPro" id="IPR005312">
    <property type="entry name" value="DUF1759"/>
</dbReference>
<accession>A0AAV1K7U2</accession>
<dbReference type="InterPro" id="IPR041588">
    <property type="entry name" value="Integrase_H2C2"/>
</dbReference>
<evidence type="ECO:0000259" key="3">
    <source>
        <dbReference type="PROSITE" id="PS50158"/>
    </source>
</evidence>
<dbReference type="InterPro" id="IPR040676">
    <property type="entry name" value="DUF5641"/>
</dbReference>
<feature type="compositionally biased region" description="Polar residues" evidence="2">
    <location>
        <begin position="408"/>
        <end position="422"/>
    </location>
</feature>
<evidence type="ECO:0000313" key="6">
    <source>
        <dbReference type="Proteomes" id="UP001314205"/>
    </source>
</evidence>
<dbReference type="GO" id="GO:0071897">
    <property type="term" value="P:DNA biosynthetic process"/>
    <property type="evidence" value="ECO:0007669"/>
    <property type="project" value="UniProtKB-ARBA"/>
</dbReference>
<dbReference type="GO" id="GO:0015074">
    <property type="term" value="P:DNA integration"/>
    <property type="evidence" value="ECO:0007669"/>
    <property type="project" value="InterPro"/>
</dbReference>
<evidence type="ECO:0000313" key="5">
    <source>
        <dbReference type="EMBL" id="CAK1579068.1"/>
    </source>
</evidence>
<dbReference type="Gene3D" id="2.40.70.10">
    <property type="entry name" value="Acid Proteases"/>
    <property type="match status" value="1"/>
</dbReference>
<protein>
    <submittedName>
        <fullName evidence="5">Uncharacterized protein</fullName>
    </submittedName>
</protein>
<dbReference type="EMBL" id="CAVLGL010000002">
    <property type="protein sequence ID" value="CAK1579068.1"/>
    <property type="molecule type" value="Genomic_DNA"/>
</dbReference>
<dbReference type="GO" id="GO:0003676">
    <property type="term" value="F:nucleic acid binding"/>
    <property type="evidence" value="ECO:0007669"/>
    <property type="project" value="InterPro"/>
</dbReference>
<dbReference type="SUPFAM" id="SSF53098">
    <property type="entry name" value="Ribonuclease H-like"/>
    <property type="match status" value="1"/>
</dbReference>
<dbReference type="Gene3D" id="3.30.420.10">
    <property type="entry name" value="Ribonuclease H-like superfamily/Ribonuclease H"/>
    <property type="match status" value="1"/>
</dbReference>
<evidence type="ECO:0000259" key="4">
    <source>
        <dbReference type="PROSITE" id="PS50994"/>
    </source>
</evidence>
<keyword evidence="1" id="KW-0479">Metal-binding</keyword>
<dbReference type="Pfam" id="PF05380">
    <property type="entry name" value="Peptidase_A17"/>
    <property type="match status" value="1"/>
</dbReference>
<dbReference type="PROSITE" id="PS50158">
    <property type="entry name" value="ZF_CCHC"/>
    <property type="match status" value="1"/>
</dbReference>
<dbReference type="Pfam" id="PF03564">
    <property type="entry name" value="DUF1759"/>
    <property type="match status" value="1"/>
</dbReference>
<dbReference type="SUPFAM" id="SSF56672">
    <property type="entry name" value="DNA/RNA polymerases"/>
    <property type="match status" value="1"/>
</dbReference>
<dbReference type="InterPro" id="IPR001584">
    <property type="entry name" value="Integrase_cat-core"/>
</dbReference>
<keyword evidence="1" id="KW-0863">Zinc-finger</keyword>